<evidence type="ECO:0000256" key="3">
    <source>
        <dbReference type="ARBA" id="ARBA00023125"/>
    </source>
</evidence>
<dbReference type="Proteomes" id="UP000002791">
    <property type="component" value="Chromosome"/>
</dbReference>
<dbReference type="STRING" id="882082.SaccyDRAFT_2493"/>
<comment type="similarity">
    <text evidence="1">Belongs to the transposase 7 family.</text>
</comment>
<proteinExistence type="inferred from homology"/>
<gene>
    <name evidence="7" type="ORF">SaccyDRAFT_2493</name>
</gene>
<dbReference type="RefSeq" id="WP_005456483.1">
    <property type="nucleotide sequence ID" value="NZ_CM001440.1"/>
</dbReference>
<dbReference type="HOGENOM" id="CLU_009098_1_1_11"/>
<dbReference type="EMBL" id="CM001440">
    <property type="protein sequence ID" value="EHR61360.1"/>
    <property type="molecule type" value="Genomic_DNA"/>
</dbReference>
<feature type="domain" description="Tn3 transposase DDE" evidence="5">
    <location>
        <begin position="605"/>
        <end position="991"/>
    </location>
</feature>
<dbReference type="GO" id="GO:0003677">
    <property type="term" value="F:DNA binding"/>
    <property type="evidence" value="ECO:0007669"/>
    <property type="project" value="UniProtKB-KW"/>
</dbReference>
<dbReference type="Pfam" id="PF01526">
    <property type="entry name" value="DDE_Tnp_Tn3"/>
    <property type="match status" value="1"/>
</dbReference>
<dbReference type="InterPro" id="IPR025296">
    <property type="entry name" value="DUF4158"/>
</dbReference>
<protein>
    <submittedName>
        <fullName evidence="7">Transposase, TnpA family</fullName>
    </submittedName>
</protein>
<sequence>MAAIDRTAYPRFKRVVPARELAEAFTPTIGEITWAREKTQNDPHLLALLVWLKSYQRLGYFPKLDEVPSVVVEHVRGVLELATEVVLEHDADRTAKWHRGLVRSFVGVKYDAARARRVAGEAIRKAVTTKDNPADLINVALEELVRAGCELPGFSTLDRMAAAIRAETNTALYAMVAPRIDLAGKARLGRLLWLDPTSRRSEFDRLKTSAKAATLGKFKLRLAHLQELDALGPTERWLDGIPATKLAHFAGEARVTDVGDMRDIGEAKRLTLLASLIHECRTTARDEVATMFCKRMAVLHKKGRERLVELHEQHRAESERLLDVFGDVLAGAREATAVTEDGTVSPEPAAGVAERVGRLLLKTLADAGGVEQLSAAHEVVSAHHGNNYLPLLEQFYRSHRSALFTLLDTLELEATSADHSVADAVEFLRAIRGRTGEYVPEKVTVCRGEDAVTVAIDIDFVTEAWRKILVVKDRPGKLVRRHLEVCVFSYLASELRSGDIAVVGANSYANLHAQLMSWDECAPLAEQFCGQAGIPSDPKELTAHYRAALGDIAAVVDAGFPHNTDLSFADGRPVLRRRKGADRRPSALALEESIHQRLPERGLLDILARTAYLVGWPRHFGPASGSDPKIRDAMARYVLTVFANGTLLGPAQVARHMRGQVSTHELSIAANKHTTCAKIDAASTDVINEFAKLDVAGMWGDGRAVAVDGSQVETWENNILAESHIRYGGYGGIAYRHISDTYIALFSRFIPCGVWEAVYIIEGLLRNDSDIQPDTIHADTQGQSLPVFGLAALLGFDLLPRIRNWADLNFYRPSADARFEHIDSLFGDNVIDWGLIETHWTDLLRTAISIREGRLSSVTLLRRLGNNSRKNRLYRAFRELGRVIRTITLLRFLADAQLREQITAITNKAEAFHGFSAWLRFGGEAIGRNDPDYQEKIIKFNELLANCVIYSNACDITAAANALAGDGHPIDPDDLATISPYITHTIRRFGDWVLDLSPPDAMPVTTLDLVPGALFPGDITAAAAPTVTAPHRVRQRVTAKKGS</sequence>
<evidence type="ECO:0000256" key="1">
    <source>
        <dbReference type="ARBA" id="ARBA00009402"/>
    </source>
</evidence>
<dbReference type="eggNOG" id="COG4644">
    <property type="taxonomic scope" value="Bacteria"/>
</dbReference>
<organism evidence="7 8">
    <name type="scientific">Saccharomonospora cyanea NA-134</name>
    <dbReference type="NCBI Taxonomy" id="882082"/>
    <lineage>
        <taxon>Bacteria</taxon>
        <taxon>Bacillati</taxon>
        <taxon>Actinomycetota</taxon>
        <taxon>Actinomycetes</taxon>
        <taxon>Pseudonocardiales</taxon>
        <taxon>Pseudonocardiaceae</taxon>
        <taxon>Saccharomonospora</taxon>
    </lineage>
</organism>
<accession>H5XDN9</accession>
<dbReference type="InterPro" id="IPR002513">
    <property type="entry name" value="Tn3_Tnp_DDE_dom"/>
</dbReference>
<keyword evidence="4" id="KW-0233">DNA recombination</keyword>
<keyword evidence="3" id="KW-0238">DNA-binding</keyword>
<dbReference type="GO" id="GO:0006313">
    <property type="term" value="P:DNA transposition"/>
    <property type="evidence" value="ECO:0007669"/>
    <property type="project" value="InterPro"/>
</dbReference>
<evidence type="ECO:0000313" key="7">
    <source>
        <dbReference type="EMBL" id="EHR61360.1"/>
    </source>
</evidence>
<name>H5XDN9_9PSEU</name>
<evidence type="ECO:0000256" key="2">
    <source>
        <dbReference type="ARBA" id="ARBA00022578"/>
    </source>
</evidence>
<evidence type="ECO:0000259" key="6">
    <source>
        <dbReference type="Pfam" id="PF13700"/>
    </source>
</evidence>
<dbReference type="NCBIfam" id="NF033527">
    <property type="entry name" value="transpos_Tn3"/>
    <property type="match status" value="1"/>
</dbReference>
<keyword evidence="8" id="KW-1185">Reference proteome</keyword>
<keyword evidence="2" id="KW-0815">Transposition</keyword>
<evidence type="ECO:0000256" key="4">
    <source>
        <dbReference type="ARBA" id="ARBA00023172"/>
    </source>
</evidence>
<feature type="domain" description="DUF4158" evidence="6">
    <location>
        <begin position="3"/>
        <end position="163"/>
    </location>
</feature>
<evidence type="ECO:0000259" key="5">
    <source>
        <dbReference type="Pfam" id="PF01526"/>
    </source>
</evidence>
<dbReference type="AlphaFoldDB" id="H5XDN9"/>
<dbReference type="OrthoDB" id="5292689at2"/>
<reference evidence="7 8" key="1">
    <citation type="submission" date="2011-11" db="EMBL/GenBank/DDBJ databases">
        <title>The Noncontiguous Finished sequence of Saccharomonospora cyanea NA-134.</title>
        <authorList>
            <consortium name="US DOE Joint Genome Institute"/>
            <person name="Lucas S."/>
            <person name="Han J."/>
            <person name="Lapidus A."/>
            <person name="Cheng J.-F."/>
            <person name="Goodwin L."/>
            <person name="Pitluck S."/>
            <person name="Peters L."/>
            <person name="Ovchinnikova G."/>
            <person name="Lu M."/>
            <person name="Detter J.C."/>
            <person name="Han C."/>
            <person name="Tapia R."/>
            <person name="Land M."/>
            <person name="Hauser L."/>
            <person name="Kyrpides N."/>
            <person name="Ivanova N."/>
            <person name="Pagani I."/>
            <person name="Brambilla E.-M."/>
            <person name="Klenk H.-P."/>
            <person name="Woyke T."/>
        </authorList>
    </citation>
    <scope>NUCLEOTIDE SEQUENCE [LARGE SCALE GENOMIC DNA]</scope>
    <source>
        <strain evidence="7 8">NA-134</strain>
    </source>
</reference>
<dbReference type="InterPro" id="IPR047653">
    <property type="entry name" value="Tn3-like_transpos"/>
</dbReference>
<dbReference type="Pfam" id="PF13700">
    <property type="entry name" value="DUF4158"/>
    <property type="match status" value="1"/>
</dbReference>
<dbReference type="GO" id="GO:0004803">
    <property type="term" value="F:transposase activity"/>
    <property type="evidence" value="ECO:0007669"/>
    <property type="project" value="InterPro"/>
</dbReference>
<evidence type="ECO:0000313" key="8">
    <source>
        <dbReference type="Proteomes" id="UP000002791"/>
    </source>
</evidence>